<feature type="region of interest" description="Disordered" evidence="1">
    <location>
        <begin position="579"/>
        <end position="604"/>
    </location>
</feature>
<evidence type="ECO:0000256" key="1">
    <source>
        <dbReference type="SAM" id="MobiDB-lite"/>
    </source>
</evidence>
<reference evidence="2" key="1">
    <citation type="submission" date="2022-07" db="EMBL/GenBank/DDBJ databases">
        <title>Draft genome sequence of Zalerion maritima ATCC 34329, a (micro)plastics degrading marine fungus.</title>
        <authorList>
            <person name="Paco A."/>
            <person name="Goncalves M.F.M."/>
            <person name="Rocha-Santos T.A.P."/>
            <person name="Alves A."/>
        </authorList>
    </citation>
    <scope>NUCLEOTIDE SEQUENCE</scope>
    <source>
        <strain evidence="2">ATCC 34329</strain>
    </source>
</reference>
<proteinExistence type="predicted"/>
<feature type="compositionally biased region" description="Pro residues" evidence="1">
    <location>
        <begin position="13"/>
        <end position="26"/>
    </location>
</feature>
<dbReference type="EMBL" id="JAKWBI020000048">
    <property type="protein sequence ID" value="KAJ2904637.1"/>
    <property type="molecule type" value="Genomic_DNA"/>
</dbReference>
<name>A0AAD5WVW7_9PEZI</name>
<dbReference type="Proteomes" id="UP001201980">
    <property type="component" value="Unassembled WGS sequence"/>
</dbReference>
<keyword evidence="3" id="KW-1185">Reference proteome</keyword>
<feature type="compositionally biased region" description="Polar residues" evidence="1">
    <location>
        <begin position="220"/>
        <end position="231"/>
    </location>
</feature>
<evidence type="ECO:0000313" key="3">
    <source>
        <dbReference type="Proteomes" id="UP001201980"/>
    </source>
</evidence>
<protein>
    <submittedName>
        <fullName evidence="2">Uncharacterized protein</fullName>
    </submittedName>
</protein>
<feature type="compositionally biased region" description="Basic and acidic residues" evidence="1">
    <location>
        <begin position="593"/>
        <end position="604"/>
    </location>
</feature>
<feature type="region of interest" description="Disordered" evidence="1">
    <location>
        <begin position="406"/>
        <end position="455"/>
    </location>
</feature>
<accession>A0AAD5WVW7</accession>
<evidence type="ECO:0000313" key="2">
    <source>
        <dbReference type="EMBL" id="KAJ2904637.1"/>
    </source>
</evidence>
<feature type="region of interest" description="Disordered" evidence="1">
    <location>
        <begin position="188"/>
        <end position="252"/>
    </location>
</feature>
<comment type="caution">
    <text evidence="2">The sequence shown here is derived from an EMBL/GenBank/DDBJ whole genome shotgun (WGS) entry which is preliminary data.</text>
</comment>
<organism evidence="2 3">
    <name type="scientific">Zalerion maritima</name>
    <dbReference type="NCBI Taxonomy" id="339359"/>
    <lineage>
        <taxon>Eukaryota</taxon>
        <taxon>Fungi</taxon>
        <taxon>Dikarya</taxon>
        <taxon>Ascomycota</taxon>
        <taxon>Pezizomycotina</taxon>
        <taxon>Sordariomycetes</taxon>
        <taxon>Lulworthiomycetidae</taxon>
        <taxon>Lulworthiales</taxon>
        <taxon>Lulworthiaceae</taxon>
        <taxon>Zalerion</taxon>
    </lineage>
</organism>
<feature type="compositionally biased region" description="Basic and acidic residues" evidence="1">
    <location>
        <begin position="198"/>
        <end position="219"/>
    </location>
</feature>
<sequence>MFGGLHFSLPAGPVKPPTDAPPPTPVNFPELCPLDDGSSSTSSTKSGNAGSSELEQPKLLVPFLQTLQRPVEVRGRHLAALGVHVTQDAPLSAVIPDPAVIPDFEKWDTLKLEDVSVPMNEEARKPMDNGQKAPGIVFYLERKKELSIQNQVAFRAVRRMPPITGREVPRLGNSFEFYKHLETMANYWDDPSDPWEPPQKKVAEGVSEDAKDEPTRSVESEPTQTPSNADSSLDPERVTYRGNPGTAMPPDARHNGVAAFLRMVVYEFKCNISAARTEPRLQIREPKLSDKGPAPKCSYFPSGCTFGFRTPTTRVDARTGVVEGPIFALSTRGSTNFTTEMDKAIDLGREVVAALITAQHRAREGKEEKRFGNGQWWCTKQRWGGRQGGPVGKEIEAAEAKTAAALAKNSGAEGEKLDPAASKVQEGPGSGDGSGSDSRKPILPPPSKMRKLPMRKPQMSIYDDYRMVRPPSCTWDKKARYSAIGKVPGSQVDEVFVVSSLYHHVCFIRVTIPTNLLEVLDGALQGEGEEKAWGGVEMIKSKWFDLFVADQRIEAMKHIWSIMSWVMRPIENKDKYRDTDIPAGDMMDVDTGAGDRNEGQCKNQ</sequence>
<dbReference type="AlphaFoldDB" id="A0AAD5WVW7"/>
<gene>
    <name evidence="2" type="ORF">MKZ38_007473</name>
</gene>
<feature type="compositionally biased region" description="Low complexity" evidence="1">
    <location>
        <begin position="37"/>
        <end position="52"/>
    </location>
</feature>
<feature type="region of interest" description="Disordered" evidence="1">
    <location>
        <begin position="1"/>
        <end position="53"/>
    </location>
</feature>